<keyword evidence="3" id="KW-1185">Reference proteome</keyword>
<dbReference type="Proteomes" id="UP000327493">
    <property type="component" value="Chromosome 8"/>
</dbReference>
<evidence type="ECO:0000313" key="2">
    <source>
        <dbReference type="EMBL" id="KAA8590096.1"/>
    </source>
</evidence>
<organism evidence="2 3">
    <name type="scientific">Etheostoma spectabile</name>
    <name type="common">orangethroat darter</name>
    <dbReference type="NCBI Taxonomy" id="54343"/>
    <lineage>
        <taxon>Eukaryota</taxon>
        <taxon>Metazoa</taxon>
        <taxon>Chordata</taxon>
        <taxon>Craniata</taxon>
        <taxon>Vertebrata</taxon>
        <taxon>Euteleostomi</taxon>
        <taxon>Actinopterygii</taxon>
        <taxon>Neopterygii</taxon>
        <taxon>Teleostei</taxon>
        <taxon>Neoteleostei</taxon>
        <taxon>Acanthomorphata</taxon>
        <taxon>Eupercaria</taxon>
        <taxon>Perciformes</taxon>
        <taxon>Percoidei</taxon>
        <taxon>Percidae</taxon>
        <taxon>Etheostomatinae</taxon>
        <taxon>Etheostoma</taxon>
    </lineage>
</organism>
<dbReference type="EMBL" id="VOFY01000008">
    <property type="protein sequence ID" value="KAA8590096.1"/>
    <property type="molecule type" value="Genomic_DNA"/>
</dbReference>
<gene>
    <name evidence="2" type="ORF">FQN60_014030</name>
</gene>
<comment type="caution">
    <text evidence="2">The sequence shown here is derived from an EMBL/GenBank/DDBJ whole genome shotgun (WGS) entry which is preliminary data.</text>
</comment>
<name>A0A5J5DBL2_9PERO</name>
<feature type="region of interest" description="Disordered" evidence="1">
    <location>
        <begin position="129"/>
        <end position="148"/>
    </location>
</feature>
<evidence type="ECO:0000256" key="1">
    <source>
        <dbReference type="SAM" id="MobiDB-lite"/>
    </source>
</evidence>
<reference evidence="2 3" key="1">
    <citation type="submission" date="2019-08" db="EMBL/GenBank/DDBJ databases">
        <title>A chromosome-level genome assembly, high-density linkage maps, and genome scans reveal the genomic architecture of hybrid incompatibilities underlying speciation via character displacement in darters (Percidae: Etheostominae).</title>
        <authorList>
            <person name="Moran R.L."/>
            <person name="Catchen J.M."/>
            <person name="Fuller R.C."/>
        </authorList>
    </citation>
    <scope>NUCLEOTIDE SEQUENCE [LARGE SCALE GENOMIC DNA]</scope>
    <source>
        <strain evidence="2">EspeVRDwgs_2016</strain>
        <tissue evidence="2">Muscle</tissue>
    </source>
</reference>
<sequence length="148" mass="15398">SSHKLTLTQDFKGVLGSRGEKGAYIHLGPVPSRDEMELISRSVQLAPVGAAAGGAGRGVSFDSSCLSPLDTAGSGHPERAQALRCIGMFDPEVPVSPVVNGSQSRVTAPEMVHNCEQSATPPFSAEITEHRGGHGDPIPLEHAVLPAR</sequence>
<dbReference type="AlphaFoldDB" id="A0A5J5DBL2"/>
<feature type="non-terminal residue" evidence="2">
    <location>
        <position position="1"/>
    </location>
</feature>
<evidence type="ECO:0000313" key="3">
    <source>
        <dbReference type="Proteomes" id="UP000327493"/>
    </source>
</evidence>
<accession>A0A5J5DBL2</accession>
<protein>
    <submittedName>
        <fullName evidence="2">Uncharacterized protein</fullName>
    </submittedName>
</protein>
<proteinExistence type="predicted"/>